<sequence length="245" mass="27158">MEPFFPGQPKSLSGIALRAFCLGAALSAGLIFTAYLLLFAPRQEDGNATPAWRVPFFLACLSSFHFLEFWTTAERNTLVAAVDSFLLTSNGLAYAVAHAAAFAECALVSVLYPRRAWLPPPVSSALLFLGLALVVVGQAVRSAAMMHAGVSFNHQVQTRRADSHALVTDGVYSLLRHPSYFGFFWWGLGTQLVLGNALCSVAYAVVLWRFFSARIRHEEENLVRFFGDEYVQFRERVPTMIPFIK</sequence>
<organism evidence="1 2">
    <name type="scientific">Trichothecium roseum</name>
    <dbReference type="NCBI Taxonomy" id="47278"/>
    <lineage>
        <taxon>Eukaryota</taxon>
        <taxon>Fungi</taxon>
        <taxon>Dikarya</taxon>
        <taxon>Ascomycota</taxon>
        <taxon>Pezizomycotina</taxon>
        <taxon>Sordariomycetes</taxon>
        <taxon>Hypocreomycetidae</taxon>
        <taxon>Hypocreales</taxon>
        <taxon>Hypocreales incertae sedis</taxon>
        <taxon>Trichothecium</taxon>
    </lineage>
</organism>
<reference evidence="1" key="1">
    <citation type="submission" date="2022-10" db="EMBL/GenBank/DDBJ databases">
        <title>Complete Genome of Trichothecium roseum strain YXFP-22015, a Plant Pathogen Isolated from Citrus.</title>
        <authorList>
            <person name="Wang Y."/>
            <person name="Zhu L."/>
        </authorList>
    </citation>
    <scope>NUCLEOTIDE SEQUENCE</scope>
    <source>
        <strain evidence="1">YXFP-22015</strain>
    </source>
</reference>
<dbReference type="EMBL" id="CM047941">
    <property type="protein sequence ID" value="KAI9902548.1"/>
    <property type="molecule type" value="Genomic_DNA"/>
</dbReference>
<proteinExistence type="predicted"/>
<dbReference type="Proteomes" id="UP001163324">
    <property type="component" value="Chromosome 2"/>
</dbReference>
<name>A0ACC0V8T7_9HYPO</name>
<keyword evidence="2" id="KW-1185">Reference proteome</keyword>
<evidence type="ECO:0000313" key="1">
    <source>
        <dbReference type="EMBL" id="KAI9902548.1"/>
    </source>
</evidence>
<protein>
    <submittedName>
        <fullName evidence="1">Uncharacterized protein</fullName>
    </submittedName>
</protein>
<comment type="caution">
    <text evidence="1">The sequence shown here is derived from an EMBL/GenBank/DDBJ whole genome shotgun (WGS) entry which is preliminary data.</text>
</comment>
<gene>
    <name evidence="1" type="ORF">N3K66_001900</name>
</gene>
<accession>A0ACC0V8T7</accession>
<evidence type="ECO:0000313" key="2">
    <source>
        <dbReference type="Proteomes" id="UP001163324"/>
    </source>
</evidence>